<dbReference type="Pfam" id="PF19276">
    <property type="entry name" value="HD_assoc_2"/>
    <property type="match status" value="1"/>
</dbReference>
<dbReference type="GO" id="GO:0006203">
    <property type="term" value="P:dGTP catabolic process"/>
    <property type="evidence" value="ECO:0007669"/>
    <property type="project" value="TreeGrafter"/>
</dbReference>
<proteinExistence type="predicted"/>
<dbReference type="InterPro" id="IPR003607">
    <property type="entry name" value="HD/PDEase_dom"/>
</dbReference>
<dbReference type="PANTHER" id="PTHR11373:SF4">
    <property type="entry name" value="DEOXYNUCLEOSIDE TRIPHOSPHATE TRIPHOSPHOHYDROLASE SAMHD1"/>
    <property type="match status" value="1"/>
</dbReference>
<name>A0A2S1KNU7_9LACO</name>
<dbReference type="SMART" id="SM00471">
    <property type="entry name" value="HDc"/>
    <property type="match status" value="1"/>
</dbReference>
<dbReference type="InterPro" id="IPR045509">
    <property type="entry name" value="HD_assoc_2"/>
</dbReference>
<evidence type="ECO:0000313" key="3">
    <source>
        <dbReference type="Proteomes" id="UP000244870"/>
    </source>
</evidence>
<dbReference type="CDD" id="cd00077">
    <property type="entry name" value="HDc"/>
    <property type="match status" value="1"/>
</dbReference>
<accession>A0A2S1KNU7</accession>
<sequence>MAIMMTTVKEKVFRDPVHNFIRVQDQVILDLIGTTEFQRLRRIKQLGVASAVFHGAEHSRFSHSLGVYEIARQFADHLEKFFPSKEPGDGLWDANERLVLLSAALLHDLGHGPYSHTFEHIFNTDHEAYTQQIILSPETEIHQVLAGVAPDFPAKVASVIAKTYPNPQVVQLISSQIDADRMDYLLRDAYYSGATYGEFDLSRIIHVMRPYEGGIAFDQKGMYAIEDYVVSRYQMYVQVYFHPVSRSFEVLLQHLLERAKFLYDESQADPRISADFISPALQPLFAGEVTLQQYLMLDDSVMLANISEWRLADDAILADLATRFLDRKPLKSILIEDDARNLLPAITKLISSAGFDERYYTAENDSYDLPYDAYNPRDKKPRTQIELIQPAGELVELSTQSALVEAMTGRIFGNARFFFPREMMSEHAVDDVMAPLYNEFQRYVHNETLIAPVTK</sequence>
<dbReference type="InterPro" id="IPR050135">
    <property type="entry name" value="dGTPase-like"/>
</dbReference>
<dbReference type="PANTHER" id="PTHR11373">
    <property type="entry name" value="DEOXYNUCLEOSIDE TRIPHOSPHATE TRIPHOSPHOHYDROLASE"/>
    <property type="match status" value="1"/>
</dbReference>
<protein>
    <recommendedName>
        <fullName evidence="1">HD domain-containing protein</fullName>
    </recommendedName>
</protein>
<dbReference type="GO" id="GO:0008832">
    <property type="term" value="F:dGTPase activity"/>
    <property type="evidence" value="ECO:0007669"/>
    <property type="project" value="TreeGrafter"/>
</dbReference>
<evidence type="ECO:0000313" key="2">
    <source>
        <dbReference type="EMBL" id="AWF94688.1"/>
    </source>
</evidence>
<dbReference type="Pfam" id="PF01966">
    <property type="entry name" value="HD"/>
    <property type="match status" value="1"/>
</dbReference>
<gene>
    <name evidence="2" type="ORF">B6254_0254</name>
</gene>
<dbReference type="AlphaFoldDB" id="A0A2S1KNU7"/>
<dbReference type="Proteomes" id="UP000244870">
    <property type="component" value="Chromosome"/>
</dbReference>
<organism evidence="2 3">
    <name type="scientific">Weissella cibaria</name>
    <dbReference type="NCBI Taxonomy" id="137591"/>
    <lineage>
        <taxon>Bacteria</taxon>
        <taxon>Bacillati</taxon>
        <taxon>Bacillota</taxon>
        <taxon>Bacilli</taxon>
        <taxon>Lactobacillales</taxon>
        <taxon>Lactobacillaceae</taxon>
        <taxon>Weissella</taxon>
    </lineage>
</organism>
<feature type="domain" description="HD" evidence="1">
    <location>
        <begin position="60"/>
        <end position="185"/>
    </location>
</feature>
<dbReference type="PROSITE" id="PS51831">
    <property type="entry name" value="HD"/>
    <property type="match status" value="1"/>
</dbReference>
<reference evidence="2 3" key="1">
    <citation type="submission" date="2017-04" db="EMBL/GenBank/DDBJ databases">
        <title>Weissella cibaria strain m2 complete genome.</title>
        <authorList>
            <person name="Pan Q."/>
            <person name="Tan M."/>
            <person name="Yao F."/>
            <person name="Su S."/>
        </authorList>
    </citation>
    <scope>NUCLEOTIDE SEQUENCE [LARGE SCALE GENOMIC DNA]</scope>
    <source>
        <strain evidence="2 3">M2</strain>
    </source>
</reference>
<evidence type="ECO:0000259" key="1">
    <source>
        <dbReference type="PROSITE" id="PS51831"/>
    </source>
</evidence>
<dbReference type="Gene3D" id="1.10.3210.10">
    <property type="entry name" value="Hypothetical protein af1432"/>
    <property type="match status" value="1"/>
</dbReference>
<dbReference type="InterPro" id="IPR006674">
    <property type="entry name" value="HD_domain"/>
</dbReference>
<dbReference type="SUPFAM" id="SSF109604">
    <property type="entry name" value="HD-domain/PDEase-like"/>
    <property type="match status" value="1"/>
</dbReference>
<dbReference type="EMBL" id="CP020928">
    <property type="protein sequence ID" value="AWF94688.1"/>
    <property type="molecule type" value="Genomic_DNA"/>
</dbReference>
<dbReference type="FunFam" id="1.10.3210.10:FF:000014">
    <property type="entry name" value="HD domain-containing protein"/>
    <property type="match status" value="1"/>
</dbReference>